<sequence length="162" mass="17693">MLCQRTPHPRTTAPPWGELRLPRGRKQRCWKRRWTRTQDGSSDALEEVCVERVLIVCGAGASSTFLALRIRAVARERGLDLVVEAGTVQDLDERLPATDALLVGPHLADRFSELEQRAAEADTPAGLLPADAFGPDGAAAATDLLGELLAGRRHHPLEAEHH</sequence>
<dbReference type="GO" id="GO:0008982">
    <property type="term" value="F:protein-N(PI)-phosphohistidine-sugar phosphotransferase activity"/>
    <property type="evidence" value="ECO:0007669"/>
    <property type="project" value="InterPro"/>
</dbReference>
<name>A0A1X9LHL9_9MICO</name>
<keyword evidence="4" id="KW-0808">Transferase</keyword>
<dbReference type="Proteomes" id="UP000192775">
    <property type="component" value="Chromosome"/>
</dbReference>
<keyword evidence="5" id="KW-0598">Phosphotransferase system</keyword>
<dbReference type="PROSITE" id="PS51100">
    <property type="entry name" value="PTS_EIIB_TYPE_3"/>
    <property type="match status" value="1"/>
</dbReference>
<keyword evidence="2" id="KW-0597">Phosphoprotein</keyword>
<feature type="modified residue" description="Phosphocysteine; by EIIA" evidence="7">
    <location>
        <position position="57"/>
    </location>
</feature>
<dbReference type="STRING" id="1619308.B5808_04800"/>
<keyword evidence="1" id="KW-0813">Transport</keyword>
<reference evidence="9 10" key="1">
    <citation type="submission" date="2017-04" db="EMBL/GenBank/DDBJ databases">
        <authorList>
            <person name="Afonso C.L."/>
            <person name="Miller P.J."/>
            <person name="Scott M.A."/>
            <person name="Spackman E."/>
            <person name="Goraichik I."/>
            <person name="Dimitrov K.M."/>
            <person name="Suarez D.L."/>
            <person name="Swayne D.E."/>
        </authorList>
    </citation>
    <scope>NUCLEOTIDE SEQUENCE [LARGE SCALE GENOMIC DNA]</scope>
    <source>
        <strain evidence="10">XA(T)</strain>
    </source>
</reference>
<dbReference type="KEGG" id="cphy:B5808_04800"/>
<dbReference type="SUPFAM" id="SSF52794">
    <property type="entry name" value="PTS system IIB component-like"/>
    <property type="match status" value="1"/>
</dbReference>
<evidence type="ECO:0000256" key="5">
    <source>
        <dbReference type="ARBA" id="ARBA00022683"/>
    </source>
</evidence>
<evidence type="ECO:0000256" key="1">
    <source>
        <dbReference type="ARBA" id="ARBA00022448"/>
    </source>
</evidence>
<dbReference type="Gene3D" id="3.40.50.2300">
    <property type="match status" value="1"/>
</dbReference>
<keyword evidence="3" id="KW-0762">Sugar transport</keyword>
<dbReference type="InterPro" id="IPR051819">
    <property type="entry name" value="PTS_sugar-specific_EIIB"/>
</dbReference>
<keyword evidence="6" id="KW-0418">Kinase</keyword>
<evidence type="ECO:0000313" key="10">
    <source>
        <dbReference type="Proteomes" id="UP000192775"/>
    </source>
</evidence>
<dbReference type="InterPro" id="IPR036095">
    <property type="entry name" value="PTS_EIIB-like_sf"/>
</dbReference>
<evidence type="ECO:0000313" key="9">
    <source>
        <dbReference type="EMBL" id="ARJ04617.1"/>
    </source>
</evidence>
<proteinExistence type="predicted"/>
<evidence type="ECO:0000256" key="6">
    <source>
        <dbReference type="ARBA" id="ARBA00022777"/>
    </source>
</evidence>
<evidence type="ECO:0000256" key="2">
    <source>
        <dbReference type="ARBA" id="ARBA00022553"/>
    </source>
</evidence>
<dbReference type="PANTHER" id="PTHR34581">
    <property type="entry name" value="PTS SYSTEM N,N'-DIACETYLCHITOBIOSE-SPECIFIC EIIB COMPONENT"/>
    <property type="match status" value="1"/>
</dbReference>
<evidence type="ECO:0000256" key="4">
    <source>
        <dbReference type="ARBA" id="ARBA00022679"/>
    </source>
</evidence>
<evidence type="ECO:0000256" key="7">
    <source>
        <dbReference type="PROSITE-ProRule" id="PRU00423"/>
    </source>
</evidence>
<dbReference type="PANTHER" id="PTHR34581:SF2">
    <property type="entry name" value="PTS SYSTEM N,N'-DIACETYLCHITOBIOSE-SPECIFIC EIIB COMPONENT"/>
    <property type="match status" value="1"/>
</dbReference>
<keyword evidence="10" id="KW-1185">Reference proteome</keyword>
<gene>
    <name evidence="9" type="ORF">B5808_04800</name>
</gene>
<dbReference type="Pfam" id="PF02302">
    <property type="entry name" value="PTS_IIB"/>
    <property type="match status" value="1"/>
</dbReference>
<dbReference type="AlphaFoldDB" id="A0A1X9LHL9"/>
<dbReference type="InterPro" id="IPR003501">
    <property type="entry name" value="PTS_EIIB_2/3"/>
</dbReference>
<accession>A0A1X9LHL9</accession>
<dbReference type="GO" id="GO:0016301">
    <property type="term" value="F:kinase activity"/>
    <property type="evidence" value="ECO:0007669"/>
    <property type="project" value="UniProtKB-KW"/>
</dbReference>
<feature type="domain" description="PTS EIIB type-3" evidence="8">
    <location>
        <begin position="50"/>
        <end position="155"/>
    </location>
</feature>
<protein>
    <recommendedName>
        <fullName evidence="8">PTS EIIB type-3 domain-containing protein</fullName>
    </recommendedName>
</protein>
<dbReference type="EMBL" id="CP020715">
    <property type="protein sequence ID" value="ARJ04617.1"/>
    <property type="molecule type" value="Genomic_DNA"/>
</dbReference>
<organism evidence="9 10">
    <name type="scientific">Cnuibacter physcomitrellae</name>
    <dbReference type="NCBI Taxonomy" id="1619308"/>
    <lineage>
        <taxon>Bacteria</taxon>
        <taxon>Bacillati</taxon>
        <taxon>Actinomycetota</taxon>
        <taxon>Actinomycetes</taxon>
        <taxon>Micrococcales</taxon>
        <taxon>Microbacteriaceae</taxon>
        <taxon>Cnuibacter</taxon>
    </lineage>
</organism>
<evidence type="ECO:0000256" key="3">
    <source>
        <dbReference type="ARBA" id="ARBA00022597"/>
    </source>
</evidence>
<dbReference type="GO" id="GO:0009401">
    <property type="term" value="P:phosphoenolpyruvate-dependent sugar phosphotransferase system"/>
    <property type="evidence" value="ECO:0007669"/>
    <property type="project" value="UniProtKB-KW"/>
</dbReference>
<dbReference type="InterPro" id="IPR013012">
    <property type="entry name" value="PTS_EIIB_3"/>
</dbReference>
<evidence type="ECO:0000259" key="8">
    <source>
        <dbReference type="PROSITE" id="PS51100"/>
    </source>
</evidence>